<comment type="caution">
    <text evidence="2">The sequence shown here is derived from an EMBL/GenBank/DDBJ whole genome shotgun (WGS) entry which is preliminary data.</text>
</comment>
<reference evidence="2" key="2">
    <citation type="submission" date="2021-04" db="EMBL/GenBank/DDBJ databases">
        <authorList>
            <person name="Gilroy R."/>
        </authorList>
    </citation>
    <scope>NUCLEOTIDE SEQUENCE</scope>
    <source>
        <strain evidence="2">23274</strain>
    </source>
</reference>
<dbReference type="AlphaFoldDB" id="A0A9D2ABJ6"/>
<feature type="region of interest" description="Disordered" evidence="1">
    <location>
        <begin position="1"/>
        <end position="23"/>
    </location>
</feature>
<dbReference type="Proteomes" id="UP000824202">
    <property type="component" value="Unassembled WGS sequence"/>
</dbReference>
<protein>
    <submittedName>
        <fullName evidence="2">Uncharacterized protein</fullName>
    </submittedName>
</protein>
<organism evidence="2 3">
    <name type="scientific">Candidatus Odoribacter faecigallinarum</name>
    <dbReference type="NCBI Taxonomy" id="2838706"/>
    <lineage>
        <taxon>Bacteria</taxon>
        <taxon>Pseudomonadati</taxon>
        <taxon>Bacteroidota</taxon>
        <taxon>Bacteroidia</taxon>
        <taxon>Bacteroidales</taxon>
        <taxon>Odoribacteraceae</taxon>
        <taxon>Odoribacter</taxon>
    </lineage>
</organism>
<sequence length="58" mass="6478">MVCHASLSLQPHSLHANKRKGSDTEARIIRQEAKEAIAQTALIHHLSSDKHKKTGIRK</sequence>
<reference evidence="2" key="1">
    <citation type="journal article" date="2021" name="PeerJ">
        <title>Extensive microbial diversity within the chicken gut microbiome revealed by metagenomics and culture.</title>
        <authorList>
            <person name="Gilroy R."/>
            <person name="Ravi A."/>
            <person name="Getino M."/>
            <person name="Pursley I."/>
            <person name="Horton D.L."/>
            <person name="Alikhan N.F."/>
            <person name="Baker D."/>
            <person name="Gharbi K."/>
            <person name="Hall N."/>
            <person name="Watson M."/>
            <person name="Adriaenssens E.M."/>
            <person name="Foster-Nyarko E."/>
            <person name="Jarju S."/>
            <person name="Secka A."/>
            <person name="Antonio M."/>
            <person name="Oren A."/>
            <person name="Chaudhuri R.R."/>
            <person name="La Ragione R."/>
            <person name="Hildebrand F."/>
            <person name="Pallen M.J."/>
        </authorList>
    </citation>
    <scope>NUCLEOTIDE SEQUENCE</scope>
    <source>
        <strain evidence="2">23274</strain>
    </source>
</reference>
<evidence type="ECO:0000313" key="2">
    <source>
        <dbReference type="EMBL" id="HIX02875.1"/>
    </source>
</evidence>
<name>A0A9D2ABJ6_9BACT</name>
<proteinExistence type="predicted"/>
<evidence type="ECO:0000256" key="1">
    <source>
        <dbReference type="SAM" id="MobiDB-lite"/>
    </source>
</evidence>
<evidence type="ECO:0000313" key="3">
    <source>
        <dbReference type="Proteomes" id="UP000824202"/>
    </source>
</evidence>
<gene>
    <name evidence="2" type="ORF">H9863_02000</name>
</gene>
<dbReference type="EMBL" id="DXFT01000040">
    <property type="protein sequence ID" value="HIX02875.1"/>
    <property type="molecule type" value="Genomic_DNA"/>
</dbReference>
<accession>A0A9D2ABJ6</accession>